<name>A0A433QQI0_9FUNG</name>
<accession>A0A433QQI0</accession>
<evidence type="ECO:0000256" key="1">
    <source>
        <dbReference type="SAM" id="MobiDB-lite"/>
    </source>
</evidence>
<feature type="compositionally biased region" description="Low complexity" evidence="1">
    <location>
        <begin position="38"/>
        <end position="54"/>
    </location>
</feature>
<reference evidence="2 3" key="1">
    <citation type="journal article" date="2018" name="New Phytol.">
        <title>Phylogenomics of Endogonaceae and evolution of mycorrhizas within Mucoromycota.</title>
        <authorList>
            <person name="Chang Y."/>
            <person name="Desiro A."/>
            <person name="Na H."/>
            <person name="Sandor L."/>
            <person name="Lipzen A."/>
            <person name="Clum A."/>
            <person name="Barry K."/>
            <person name="Grigoriev I.V."/>
            <person name="Martin F.M."/>
            <person name="Stajich J.E."/>
            <person name="Smith M.E."/>
            <person name="Bonito G."/>
            <person name="Spatafora J.W."/>
        </authorList>
    </citation>
    <scope>NUCLEOTIDE SEQUENCE [LARGE SCALE GENOMIC DNA]</scope>
    <source>
        <strain evidence="2 3">AD002</strain>
    </source>
</reference>
<comment type="caution">
    <text evidence="2">The sequence shown here is derived from an EMBL/GenBank/DDBJ whole genome shotgun (WGS) entry which is preliminary data.</text>
</comment>
<organism evidence="2 3">
    <name type="scientific">Jimgerdemannia flammicorona</name>
    <dbReference type="NCBI Taxonomy" id="994334"/>
    <lineage>
        <taxon>Eukaryota</taxon>
        <taxon>Fungi</taxon>
        <taxon>Fungi incertae sedis</taxon>
        <taxon>Mucoromycota</taxon>
        <taxon>Mucoromycotina</taxon>
        <taxon>Endogonomycetes</taxon>
        <taxon>Endogonales</taxon>
        <taxon>Endogonaceae</taxon>
        <taxon>Jimgerdemannia</taxon>
    </lineage>
</organism>
<evidence type="ECO:0000313" key="2">
    <source>
        <dbReference type="EMBL" id="RUS32042.1"/>
    </source>
</evidence>
<feature type="region of interest" description="Disordered" evidence="1">
    <location>
        <begin position="1"/>
        <end position="54"/>
    </location>
</feature>
<proteinExistence type="predicted"/>
<evidence type="ECO:0008006" key="4">
    <source>
        <dbReference type="Google" id="ProtNLM"/>
    </source>
</evidence>
<sequence length="384" mass="43652">MDSNNQEAPPLAPPKAPRQNSRLPTSRPPPPTRHPPSRTRQTPQPAQNQPNQPNFRVIDGRKYVEGNRRYMFPNDEEEVSRLQLQHYCFRYVACLVCATPNTYHFPPNQPRYMEARVNTDRDAFSKFLACDIMGAEFLPKNALVHLMLQPKPHSKELQSSHREPACQRHQGARCWMWVRNMEPGKIGLLSERVNARACIFGLNLQILWEFSKKRLAGGSFTDVEWVQVIQEFKRILKPGGWIELIEGDYYIHNQSPNLAIWNDAVLTALQGRGINPKTVCNLANLLVPTFVEVRSDFSSFPIGFGGRLGALVSQNMELTFKAFKPLTCIAKGWSGTYYDTVTNKSIEEFAGYKPWCNAFWGYGIKALDVEVPSPSLVESEERAG</sequence>
<dbReference type="Proteomes" id="UP000274822">
    <property type="component" value="Unassembled WGS sequence"/>
</dbReference>
<dbReference type="EMBL" id="RBNJ01002366">
    <property type="protein sequence ID" value="RUS32042.1"/>
    <property type="molecule type" value="Genomic_DNA"/>
</dbReference>
<keyword evidence="3" id="KW-1185">Reference proteome</keyword>
<evidence type="ECO:0000313" key="3">
    <source>
        <dbReference type="Proteomes" id="UP000274822"/>
    </source>
</evidence>
<dbReference type="AlphaFoldDB" id="A0A433QQI0"/>
<protein>
    <recommendedName>
        <fullName evidence="4">Methyltransferase type 11 domain-containing protein</fullName>
    </recommendedName>
</protein>
<gene>
    <name evidence="2" type="ORF">BC938DRAFT_476418</name>
</gene>